<dbReference type="PANTHER" id="PTHR36054:SF2">
    <property type="entry name" value="PROTEIN SICKLE"/>
    <property type="match status" value="1"/>
</dbReference>
<gene>
    <name evidence="1" type="ORF">M0R45_027297</name>
</gene>
<dbReference type="AlphaFoldDB" id="A0AAW1X2N8"/>
<dbReference type="GO" id="GO:0000398">
    <property type="term" value="P:mRNA splicing, via spliceosome"/>
    <property type="evidence" value="ECO:0007669"/>
    <property type="project" value="InterPro"/>
</dbReference>
<dbReference type="PANTHER" id="PTHR36054">
    <property type="entry name" value="PROTEIN SICKLE"/>
    <property type="match status" value="1"/>
</dbReference>
<protein>
    <submittedName>
        <fullName evidence="1">Uncharacterized protein</fullName>
    </submittedName>
</protein>
<reference evidence="1 2" key="1">
    <citation type="journal article" date="2023" name="G3 (Bethesda)">
        <title>A chromosome-length genome assembly and annotation of blackberry (Rubus argutus, cv. 'Hillquist').</title>
        <authorList>
            <person name="Bruna T."/>
            <person name="Aryal R."/>
            <person name="Dudchenko O."/>
            <person name="Sargent D.J."/>
            <person name="Mead D."/>
            <person name="Buti M."/>
            <person name="Cavallini A."/>
            <person name="Hytonen T."/>
            <person name="Andres J."/>
            <person name="Pham M."/>
            <person name="Weisz D."/>
            <person name="Mascagni F."/>
            <person name="Usai G."/>
            <person name="Natali L."/>
            <person name="Bassil N."/>
            <person name="Fernandez G.E."/>
            <person name="Lomsadze A."/>
            <person name="Armour M."/>
            <person name="Olukolu B."/>
            <person name="Poorten T."/>
            <person name="Britton C."/>
            <person name="Davik J."/>
            <person name="Ashrafi H."/>
            <person name="Aiden E.L."/>
            <person name="Borodovsky M."/>
            <person name="Worthington M."/>
        </authorList>
    </citation>
    <scope>NUCLEOTIDE SEQUENCE [LARGE SCALE GENOMIC DNA]</scope>
    <source>
        <strain evidence="1">PI 553951</strain>
    </source>
</reference>
<dbReference type="Proteomes" id="UP001457282">
    <property type="component" value="Unassembled WGS sequence"/>
</dbReference>
<proteinExistence type="predicted"/>
<dbReference type="GO" id="GO:0035196">
    <property type="term" value="P:miRNA processing"/>
    <property type="evidence" value="ECO:0007669"/>
    <property type="project" value="InterPro"/>
</dbReference>
<evidence type="ECO:0000313" key="1">
    <source>
        <dbReference type="EMBL" id="KAK9930254.1"/>
    </source>
</evidence>
<sequence length="236" mass="26768">METSEKRKERLIAMRVEAEEVEACHNGTSSSAVPGYPSNPLAEDNAVQKEPCVYRPYGSLLFRHQAEFPSPLSGIPRNPEMTPQPHQFQSNYSPDQRMYQRSFGPQRSPIGLARPFPMHLGNPPQVWNGAEGRFPGPRFRPRRSPGFGPPASDRQLGTMLPWLKKIHGKVCHLLTGRRSRMAAQIKQAFRKVQTSPLLHSQTYQNTWLPHLVHFFLDNLLNGRWLLASGTCFNEAC</sequence>
<comment type="caution">
    <text evidence="1">The sequence shown here is derived from an EMBL/GenBank/DDBJ whole genome shotgun (WGS) entry which is preliminary data.</text>
</comment>
<dbReference type="EMBL" id="JBEDUW010000005">
    <property type="protein sequence ID" value="KAK9930254.1"/>
    <property type="molecule type" value="Genomic_DNA"/>
</dbReference>
<organism evidence="1 2">
    <name type="scientific">Rubus argutus</name>
    <name type="common">Southern blackberry</name>
    <dbReference type="NCBI Taxonomy" id="59490"/>
    <lineage>
        <taxon>Eukaryota</taxon>
        <taxon>Viridiplantae</taxon>
        <taxon>Streptophyta</taxon>
        <taxon>Embryophyta</taxon>
        <taxon>Tracheophyta</taxon>
        <taxon>Spermatophyta</taxon>
        <taxon>Magnoliopsida</taxon>
        <taxon>eudicotyledons</taxon>
        <taxon>Gunneridae</taxon>
        <taxon>Pentapetalae</taxon>
        <taxon>rosids</taxon>
        <taxon>fabids</taxon>
        <taxon>Rosales</taxon>
        <taxon>Rosaceae</taxon>
        <taxon>Rosoideae</taxon>
        <taxon>Rosoideae incertae sedis</taxon>
        <taxon>Rubus</taxon>
    </lineage>
</organism>
<name>A0AAW1X2N8_RUBAR</name>
<dbReference type="InterPro" id="IPR039292">
    <property type="entry name" value="SICKLE"/>
</dbReference>
<accession>A0AAW1X2N8</accession>
<keyword evidence="2" id="KW-1185">Reference proteome</keyword>
<evidence type="ECO:0000313" key="2">
    <source>
        <dbReference type="Proteomes" id="UP001457282"/>
    </source>
</evidence>